<gene>
    <name evidence="3" type="ORF">QBC42DRAFT_201724</name>
</gene>
<dbReference type="SUPFAM" id="SSF54616">
    <property type="entry name" value="DNA-binding domain of Mlu1-box binding protein MBP1"/>
    <property type="match status" value="1"/>
</dbReference>
<dbReference type="EMBL" id="MU864975">
    <property type="protein sequence ID" value="KAK4462265.1"/>
    <property type="molecule type" value="Genomic_DNA"/>
</dbReference>
<dbReference type="GO" id="GO:0000981">
    <property type="term" value="F:DNA-binding transcription factor activity, RNA polymerase II-specific"/>
    <property type="evidence" value="ECO:0007669"/>
    <property type="project" value="UniProtKB-ARBA"/>
</dbReference>
<evidence type="ECO:0000313" key="3">
    <source>
        <dbReference type="EMBL" id="KAK4462265.1"/>
    </source>
</evidence>
<dbReference type="GO" id="GO:0003677">
    <property type="term" value="F:DNA binding"/>
    <property type="evidence" value="ECO:0007669"/>
    <property type="project" value="InterPro"/>
</dbReference>
<keyword evidence="4" id="KW-1185">Reference proteome</keyword>
<dbReference type="AlphaFoldDB" id="A0AAV9HNA9"/>
<protein>
    <recommendedName>
        <fullName evidence="2">HTH APSES-type domain-containing protein</fullName>
    </recommendedName>
</protein>
<dbReference type="PANTHER" id="PTHR43828:SF5">
    <property type="entry name" value="TRANSCRIPTIONAL REPRESSOR XBP1"/>
    <property type="match status" value="1"/>
</dbReference>
<feature type="compositionally biased region" description="Basic and acidic residues" evidence="1">
    <location>
        <begin position="447"/>
        <end position="471"/>
    </location>
</feature>
<feature type="compositionally biased region" description="Basic and acidic residues" evidence="1">
    <location>
        <begin position="523"/>
        <end position="545"/>
    </location>
</feature>
<evidence type="ECO:0000259" key="2">
    <source>
        <dbReference type="PROSITE" id="PS51299"/>
    </source>
</evidence>
<feature type="compositionally biased region" description="Low complexity" evidence="1">
    <location>
        <begin position="20"/>
        <end position="32"/>
    </location>
</feature>
<reference evidence="3" key="2">
    <citation type="submission" date="2023-06" db="EMBL/GenBank/DDBJ databases">
        <authorList>
            <consortium name="Lawrence Berkeley National Laboratory"/>
            <person name="Mondo S.J."/>
            <person name="Hensen N."/>
            <person name="Bonometti L."/>
            <person name="Westerberg I."/>
            <person name="Brannstrom I.O."/>
            <person name="Guillou S."/>
            <person name="Cros-Aarteil S."/>
            <person name="Calhoun S."/>
            <person name="Haridas S."/>
            <person name="Kuo A."/>
            <person name="Pangilinan J."/>
            <person name="Riley R."/>
            <person name="Labutti K."/>
            <person name="Andreopoulos B."/>
            <person name="Lipzen A."/>
            <person name="Chen C."/>
            <person name="Yanf M."/>
            <person name="Daum C."/>
            <person name="Ng V."/>
            <person name="Clum A."/>
            <person name="Steindorff A."/>
            <person name="Ohm R."/>
            <person name="Martin F."/>
            <person name="Silar P."/>
            <person name="Natvig D."/>
            <person name="Lalanne C."/>
            <person name="Gautier V."/>
            <person name="Ament-Velasquez S.L."/>
            <person name="Kruys A."/>
            <person name="Hutchinson M.I."/>
            <person name="Powell A.J."/>
            <person name="Barry K."/>
            <person name="Miller A.N."/>
            <person name="Grigoriev I.V."/>
            <person name="Debuchy R."/>
            <person name="Gladieux P."/>
            <person name="Thoren M.H."/>
            <person name="Johannesson H."/>
        </authorList>
    </citation>
    <scope>NUCLEOTIDE SEQUENCE</scope>
    <source>
        <strain evidence="3">PSN324</strain>
    </source>
</reference>
<reference evidence="3" key="1">
    <citation type="journal article" date="2023" name="Mol. Phylogenet. Evol.">
        <title>Genome-scale phylogeny and comparative genomics of the fungal order Sordariales.</title>
        <authorList>
            <person name="Hensen N."/>
            <person name="Bonometti L."/>
            <person name="Westerberg I."/>
            <person name="Brannstrom I.O."/>
            <person name="Guillou S."/>
            <person name="Cros-Aarteil S."/>
            <person name="Calhoun S."/>
            <person name="Haridas S."/>
            <person name="Kuo A."/>
            <person name="Mondo S."/>
            <person name="Pangilinan J."/>
            <person name="Riley R."/>
            <person name="LaButti K."/>
            <person name="Andreopoulos B."/>
            <person name="Lipzen A."/>
            <person name="Chen C."/>
            <person name="Yan M."/>
            <person name="Daum C."/>
            <person name="Ng V."/>
            <person name="Clum A."/>
            <person name="Steindorff A."/>
            <person name="Ohm R.A."/>
            <person name="Martin F."/>
            <person name="Silar P."/>
            <person name="Natvig D.O."/>
            <person name="Lalanne C."/>
            <person name="Gautier V."/>
            <person name="Ament-Velasquez S.L."/>
            <person name="Kruys A."/>
            <person name="Hutchinson M.I."/>
            <person name="Powell A.J."/>
            <person name="Barry K."/>
            <person name="Miller A.N."/>
            <person name="Grigoriev I.V."/>
            <person name="Debuchy R."/>
            <person name="Gladieux P."/>
            <person name="Hiltunen Thoren M."/>
            <person name="Johannesson H."/>
        </authorList>
    </citation>
    <scope>NUCLEOTIDE SEQUENCE</scope>
    <source>
        <strain evidence="3">PSN324</strain>
    </source>
</reference>
<dbReference type="GO" id="GO:0030907">
    <property type="term" value="C:MBF transcription complex"/>
    <property type="evidence" value="ECO:0007669"/>
    <property type="project" value="TreeGrafter"/>
</dbReference>
<proteinExistence type="predicted"/>
<name>A0AAV9HNA9_9PEZI</name>
<evidence type="ECO:0000256" key="1">
    <source>
        <dbReference type="SAM" id="MobiDB-lite"/>
    </source>
</evidence>
<organism evidence="3 4">
    <name type="scientific">Cladorrhinum samala</name>
    <dbReference type="NCBI Taxonomy" id="585594"/>
    <lineage>
        <taxon>Eukaryota</taxon>
        <taxon>Fungi</taxon>
        <taxon>Dikarya</taxon>
        <taxon>Ascomycota</taxon>
        <taxon>Pezizomycotina</taxon>
        <taxon>Sordariomycetes</taxon>
        <taxon>Sordariomycetidae</taxon>
        <taxon>Sordariales</taxon>
        <taxon>Podosporaceae</taxon>
        <taxon>Cladorrhinum</taxon>
    </lineage>
</organism>
<feature type="compositionally biased region" description="Low complexity" evidence="1">
    <location>
        <begin position="481"/>
        <end position="502"/>
    </location>
</feature>
<accession>A0AAV9HNA9</accession>
<dbReference type="Proteomes" id="UP001321749">
    <property type="component" value="Unassembled WGS sequence"/>
</dbReference>
<evidence type="ECO:0000313" key="4">
    <source>
        <dbReference type="Proteomes" id="UP001321749"/>
    </source>
</evidence>
<feature type="region of interest" description="Disordered" evidence="1">
    <location>
        <begin position="522"/>
        <end position="571"/>
    </location>
</feature>
<dbReference type="InterPro" id="IPR036887">
    <property type="entry name" value="HTH_APSES_sf"/>
</dbReference>
<feature type="domain" description="HTH APSES-type" evidence="2">
    <location>
        <begin position="115"/>
        <end position="235"/>
    </location>
</feature>
<sequence>MVSVASLLNPEEPLWAPTPSSRSSSHSHSSSRQLVAPSVPVSSAERPPSSIIDPINMTENTSRGLLKSKAKGNIVYEPFENLDAESLREVRRFRVCPFGRIMETFRRIPYNSSKKDFYQKTGRESFDVFQYDFKLPNSTDDTVYTVMWDYGVGLVRMTPFFKCLEYSKTTPAKMLGQNPGLKDITYSITGGSIKAQGYWMPYDCAKAVCATFCYQIAGALIPLFGPDFPSKCVPEGAPGFRRMVIDPAVVAQAKREAAQLCQFPRSSSGPLPSPTPSRHISPRPPQRSMRSNDSYNHRRAEYERQMLLSPYGPDSDLDYRAAPGREPYARNIYGGVPPLRTFPGGGGGSRGPPSTAVRASLQSPRGWKTVNHHTYAPAHYANRSVPFPDDNPHQMLENVSSRWLTAVPRSPSPFGQGRRPLPGQYRTTLHPEPRTAVGTLPRPGSIMEHESKNNRPKDNTDDTDDNHDNGRRSQTNPAPSPSHTSESSSPSLSSPSPSSPVSATTKRPAVEEDAAMMLMQLKEGPDQQKDGEDEKKEMMEQDKKALALAAPASQKLRTPLPGSKRHRDVKGELAMSIVGLCGKRGTRDRETENRVKRLRRNLV</sequence>
<feature type="region of interest" description="Disordered" evidence="1">
    <location>
        <begin position="1"/>
        <end position="56"/>
    </location>
</feature>
<dbReference type="PANTHER" id="PTHR43828">
    <property type="entry name" value="ASPARAGINASE"/>
    <property type="match status" value="1"/>
</dbReference>
<dbReference type="PROSITE" id="PS51299">
    <property type="entry name" value="HTH_APSES"/>
    <property type="match status" value="1"/>
</dbReference>
<dbReference type="InterPro" id="IPR051642">
    <property type="entry name" value="SWI6-like"/>
</dbReference>
<dbReference type="Gene3D" id="3.10.260.10">
    <property type="entry name" value="Transcription regulator HTH, APSES-type DNA-binding domain"/>
    <property type="match status" value="1"/>
</dbReference>
<comment type="caution">
    <text evidence="3">The sequence shown here is derived from an EMBL/GenBank/DDBJ whole genome shotgun (WGS) entry which is preliminary data.</text>
</comment>
<feature type="region of interest" description="Disordered" evidence="1">
    <location>
        <begin position="261"/>
        <end position="293"/>
    </location>
</feature>
<dbReference type="GO" id="GO:0033309">
    <property type="term" value="C:SBF transcription complex"/>
    <property type="evidence" value="ECO:0007669"/>
    <property type="project" value="TreeGrafter"/>
</dbReference>
<dbReference type="InterPro" id="IPR003163">
    <property type="entry name" value="Tscrpt_reg_HTH_APSES-type"/>
</dbReference>
<feature type="region of interest" description="Disordered" evidence="1">
    <location>
        <begin position="407"/>
        <end position="507"/>
    </location>
</feature>